<evidence type="ECO:0000313" key="2">
    <source>
        <dbReference type="Proteomes" id="UP000028761"/>
    </source>
</evidence>
<dbReference type="PANTHER" id="PTHR46254">
    <property type="entry name" value="PROTEIN GVQW1-RELATED"/>
    <property type="match status" value="1"/>
</dbReference>
<keyword evidence="2" id="KW-1185">Reference proteome</keyword>
<protein>
    <submittedName>
        <fullName evidence="1">Uncharacterized protein</fullName>
    </submittedName>
</protein>
<dbReference type="GeneTree" id="ENSGT00940000161627"/>
<proteinExistence type="predicted"/>
<dbReference type="Proteomes" id="UP000028761">
    <property type="component" value="Chromosome 1"/>
</dbReference>
<reference evidence="1 2" key="1">
    <citation type="submission" date="2012-03" db="EMBL/GenBank/DDBJ databases">
        <title>Whole Genome Assembly of Papio anubis.</title>
        <authorList>
            <person name="Liu Y.L."/>
            <person name="Abraham K.A."/>
            <person name="Akbar H.A."/>
            <person name="Ali S.A."/>
            <person name="Anosike U.A."/>
            <person name="Aqrawi P.A."/>
            <person name="Arias F.A."/>
            <person name="Attaway T.A."/>
            <person name="Awwad R.A."/>
            <person name="Babu C.B."/>
            <person name="Bandaranaike D.B."/>
            <person name="Battles P.B."/>
            <person name="Bell A.B."/>
            <person name="Beltran B.B."/>
            <person name="Berhane-Mersha D.B."/>
            <person name="Bess C.B."/>
            <person name="Bickham C.B."/>
            <person name="Bolden T.B."/>
            <person name="Carter K.C."/>
            <person name="Chau D.C."/>
            <person name="Chavez A.C."/>
            <person name="Clerc-Blankenburg K.C."/>
            <person name="Coyle M.C."/>
            <person name="Dao M.D."/>
            <person name="Davila M.L.D."/>
            <person name="Davy-Carroll L.D."/>
            <person name="Denson S.D."/>
            <person name="Dinh H.D."/>
            <person name="Fernandez S.F."/>
            <person name="Fernando P.F."/>
            <person name="Forbes L.F."/>
            <person name="Francis C.F."/>
            <person name="Francisco L.F."/>
            <person name="Fu Q.F."/>
            <person name="Garcia-Iii R.G."/>
            <person name="Garrett T.G."/>
            <person name="Gross S.G."/>
            <person name="Gubbala S.G."/>
            <person name="Hirani K.H."/>
            <person name="Hogues M.H."/>
            <person name="Hollins B.H."/>
            <person name="Jackson L.J."/>
            <person name="Javaid M.J."/>
            <person name="Jhangiani S.J."/>
            <person name="Johnson A.J."/>
            <person name="Johnson B.J."/>
            <person name="Jones J.J."/>
            <person name="Joshi V.J."/>
            <person name="Kalu J.K."/>
            <person name="Khan N.K."/>
            <person name="Korchina V.K."/>
            <person name="Kovar C.K."/>
            <person name="Lago L.L."/>
            <person name="Lara F.L."/>
            <person name="Le T.-K.L."/>
            <person name="Lee S.L."/>
            <person name="Legall-Iii F.L."/>
            <person name="Lemon S.L."/>
            <person name="Liu J.L."/>
            <person name="Liu Y.-S.L."/>
            <person name="Liyanage D.L."/>
            <person name="Lopez J.L."/>
            <person name="Lorensuhewa L.L."/>
            <person name="Mata R.M."/>
            <person name="Mathew T.M."/>
            <person name="Mercado C.M."/>
            <person name="Mercado I.M."/>
            <person name="Morales K.M."/>
            <person name="Morgan M.M."/>
            <person name="Munidasa M.M."/>
            <person name="Ngo D.N."/>
            <person name="Nguyen L.N."/>
            <person name="Nguyen T.N."/>
            <person name="Nguyen N.N."/>
            <person name="Obregon M.O."/>
            <person name="Okwuonu G.O."/>
            <person name="Ongeri F.O."/>
            <person name="Onwere C.O."/>
            <person name="Osifeso I.O."/>
            <person name="Parra A.P."/>
            <person name="Patil S.P."/>
            <person name="Perez A.P."/>
            <person name="Perez Y.P."/>
            <person name="Pham C.P."/>
            <person name="Pu L.-L.P."/>
            <person name="Puazo M.P."/>
            <person name="Quiroz J.Q."/>
            <person name="Rouhana J.R."/>
            <person name="Ruiz M.R."/>
            <person name="Ruiz S.-J.R."/>
            <person name="Saada N.S."/>
            <person name="Santibanez J.S."/>
            <person name="Scheel M.S."/>
            <person name="Schneider B.S."/>
            <person name="Simmons D.S."/>
            <person name="Sisson I.S."/>
            <person name="Tang L.-Y.T."/>
            <person name="Thornton R.T."/>
            <person name="Tisius J.T."/>
            <person name="Toledanes G.T."/>
            <person name="Trejos Z.T."/>
            <person name="Usmani K.U."/>
            <person name="Varghese R.V."/>
            <person name="Vattathil S.V."/>
            <person name="Vee V.V."/>
            <person name="Walker D.W."/>
            <person name="Weissenberger G.W."/>
            <person name="White C.W."/>
            <person name="Williams A.W."/>
            <person name="Woodworth J.W."/>
            <person name="Wright R.W."/>
            <person name="Zhu Y.Z."/>
            <person name="Han Y.H."/>
            <person name="Newsham I.N."/>
            <person name="Nazareth L.N."/>
            <person name="Worley K.W."/>
            <person name="Muzny D.M."/>
            <person name="Rogers J.R."/>
            <person name="Gibbs R.G."/>
        </authorList>
    </citation>
    <scope>NUCLEOTIDE SEQUENCE [LARGE SCALE GENOMIC DNA]</scope>
</reference>
<evidence type="ECO:0000313" key="1">
    <source>
        <dbReference type="Ensembl" id="ENSPANP00000053893.1"/>
    </source>
</evidence>
<organism evidence="1 2">
    <name type="scientific">Papio anubis</name>
    <name type="common">Olive baboon</name>
    <dbReference type="NCBI Taxonomy" id="9555"/>
    <lineage>
        <taxon>Eukaryota</taxon>
        <taxon>Metazoa</taxon>
        <taxon>Chordata</taxon>
        <taxon>Craniata</taxon>
        <taxon>Vertebrata</taxon>
        <taxon>Euteleostomi</taxon>
        <taxon>Mammalia</taxon>
        <taxon>Eutheria</taxon>
        <taxon>Euarchontoglires</taxon>
        <taxon>Primates</taxon>
        <taxon>Haplorrhini</taxon>
        <taxon>Catarrhini</taxon>
        <taxon>Cercopithecidae</taxon>
        <taxon>Cercopithecinae</taxon>
        <taxon>Papio</taxon>
    </lineage>
</organism>
<sequence length="100" mass="11311">MVSQLWNYLGSEAQTGCLFGAVLFKNKGWSFTLVAQSGLQRHDLSSLKHPPPVFKRFSCLSLLSSWDYMQAPPCPINFYIISRDGVSPCWLGWSQTPDLR</sequence>
<name>A0A8I5R0S1_PAPAN</name>
<reference evidence="1" key="3">
    <citation type="submission" date="2025-09" db="UniProtKB">
        <authorList>
            <consortium name="Ensembl"/>
        </authorList>
    </citation>
    <scope>IDENTIFICATION</scope>
</reference>
<reference evidence="1" key="2">
    <citation type="submission" date="2025-08" db="UniProtKB">
        <authorList>
            <consortium name="Ensembl"/>
        </authorList>
    </citation>
    <scope>IDENTIFICATION</scope>
</reference>
<dbReference type="OMA" id="APPCPIN"/>
<accession>A0A8I5R0S1</accession>
<dbReference type="AlphaFoldDB" id="A0A8I5R0S1"/>
<dbReference type="Ensembl" id="ENSPANT00000081696.1">
    <property type="protein sequence ID" value="ENSPANP00000053893.1"/>
    <property type="gene ID" value="ENSPANG00000039006.1"/>
</dbReference>